<dbReference type="NCBIfam" id="NF009222">
    <property type="entry name" value="PRK12570.1"/>
    <property type="match status" value="1"/>
</dbReference>
<dbReference type="PANTHER" id="PTHR10088">
    <property type="entry name" value="GLUCOKINASE REGULATORY PROTEIN"/>
    <property type="match status" value="1"/>
</dbReference>
<dbReference type="AlphaFoldDB" id="A0A2H5XEZ4"/>
<protein>
    <recommendedName>
        <fullName evidence="3">N-acetylmuramic acid 6-phosphate etherase</fullName>
        <shortName evidence="3">MurNAc-6-P etherase</shortName>
        <ecNumber evidence="3">4.2.1.126</ecNumber>
    </recommendedName>
    <alternativeName>
        <fullName evidence="3">N-acetylmuramic acid 6-phosphate hydrolase</fullName>
    </alternativeName>
    <alternativeName>
        <fullName evidence="3">N-acetylmuramic acid 6-phosphate lyase</fullName>
    </alternativeName>
</protein>
<dbReference type="GO" id="GO:0097173">
    <property type="term" value="P:N-acetylmuramic acid catabolic process"/>
    <property type="evidence" value="ECO:0007669"/>
    <property type="project" value="UniProtKB-UniPathway"/>
</dbReference>
<dbReference type="Pfam" id="PF01869">
    <property type="entry name" value="BcrAD_BadFG"/>
    <property type="match status" value="1"/>
</dbReference>
<dbReference type="PROSITE" id="PS01272">
    <property type="entry name" value="GCKR"/>
    <property type="match status" value="1"/>
</dbReference>
<comment type="catalytic activity">
    <reaction evidence="3">
        <text>N-acetyl-D-muramate 6-phosphate + H2O = N-acetyl-D-glucosamine 6-phosphate + (R)-lactate</text>
        <dbReference type="Rhea" id="RHEA:26410"/>
        <dbReference type="ChEBI" id="CHEBI:15377"/>
        <dbReference type="ChEBI" id="CHEBI:16004"/>
        <dbReference type="ChEBI" id="CHEBI:57513"/>
        <dbReference type="ChEBI" id="CHEBI:58722"/>
        <dbReference type="EC" id="4.2.1.126"/>
    </reaction>
</comment>
<dbReference type="SUPFAM" id="SSF53697">
    <property type="entry name" value="SIS domain"/>
    <property type="match status" value="1"/>
</dbReference>
<evidence type="ECO:0000256" key="3">
    <source>
        <dbReference type="HAMAP-Rule" id="MF_00068"/>
    </source>
</evidence>
<dbReference type="PANTHER" id="PTHR10088:SF4">
    <property type="entry name" value="GLUCOKINASE REGULATORY PROTEIN"/>
    <property type="match status" value="1"/>
</dbReference>
<dbReference type="GO" id="GO:0046348">
    <property type="term" value="P:amino sugar catabolic process"/>
    <property type="evidence" value="ECO:0007669"/>
    <property type="project" value="InterPro"/>
</dbReference>
<dbReference type="UniPathway" id="UPA00342"/>
<comment type="caution">
    <text evidence="5">The sequence shown here is derived from an EMBL/GenBank/DDBJ whole genome shotgun (WGS) entry which is preliminary data.</text>
</comment>
<reference evidence="6" key="1">
    <citation type="submission" date="2017-09" db="EMBL/GenBank/DDBJ databases">
        <title>Metaegenomics of thermophilic ammonia-oxidizing enrichment culture.</title>
        <authorList>
            <person name="Kato S."/>
            <person name="Suzuki K."/>
        </authorList>
    </citation>
    <scope>NUCLEOTIDE SEQUENCE [LARGE SCALE GENOMIC DNA]</scope>
</reference>
<gene>
    <name evidence="3 5" type="primary">murQ</name>
    <name evidence="5" type="ORF">HRbin17_02287</name>
</gene>
<dbReference type="Gene3D" id="1.10.8.1080">
    <property type="match status" value="1"/>
</dbReference>
<dbReference type="NCBIfam" id="TIGR00274">
    <property type="entry name" value="N-acetylmuramic acid 6-phosphate etherase"/>
    <property type="match status" value="1"/>
</dbReference>
<dbReference type="InterPro" id="IPR040190">
    <property type="entry name" value="MURQ/GCKR"/>
</dbReference>
<dbReference type="CDD" id="cd24007">
    <property type="entry name" value="ASKHA_NBD_eukNAGK-like"/>
    <property type="match status" value="1"/>
</dbReference>
<comment type="subunit">
    <text evidence="3">Homodimer.</text>
</comment>
<dbReference type="GO" id="GO:0016803">
    <property type="term" value="F:ether hydrolase activity"/>
    <property type="evidence" value="ECO:0007669"/>
    <property type="project" value="TreeGrafter"/>
</dbReference>
<dbReference type="GO" id="GO:0097367">
    <property type="term" value="F:carbohydrate derivative binding"/>
    <property type="evidence" value="ECO:0007669"/>
    <property type="project" value="InterPro"/>
</dbReference>
<feature type="active site" evidence="3">
    <location>
        <position position="445"/>
    </location>
</feature>
<dbReference type="CDD" id="cd05007">
    <property type="entry name" value="SIS_Etherase"/>
    <property type="match status" value="1"/>
</dbReference>
<dbReference type="InterPro" id="IPR046348">
    <property type="entry name" value="SIS_dom_sf"/>
</dbReference>
<sequence length="611" mass="64760">MALVLGVDGGATKTVAAVVDARGSVLAVGTAGGANPLTWRDVAFENIRSACDAALTIAQANWDEVAFAFIGMAGADEPGSSPHLFAYTQLQQRLPIPFTLDNDGIVAHAGALAGDDGVVVVAGTGAITLGIADGKRVRVDGMGHWFGDEGSSTWIALQALRASARALDGRGAPTALATVLPNALMVDTLRDIATLLAHGDLTRFELAWAATVVAQVAEGGDQVARQILNDAADRLAESAFAALRRLDRWDLPVSFTGGVFRLTPTMPHLFRTALLRRLPDARIVEPQLPPHLGAALLAAKHCGWQVNAAWLHRLAETGKQWGYFDLGAGLVEVLPRLLSEQRNPASLFLDQLDVDAILTLINDEDHKIAPAVRQEIPAIAQAVRWAVRGLSRGGRLIYVGAGTSGRLGIMDAAECPPTFGTPPDWVIGVIAGGPHAVFHPVEGAEDDVDAGRQEMQRLCVGENDIVVGLSVSGRTPFVIAAMDEAKKRGAKTVAITVNRDAPIAAVADLVIAPVVGPEIVAGSTRMKAGTAQKLVLNMISTATMVKLGRVRSNLMIDLRTWSVKLRERAKRIVAQLAGVSVSEAERALEANNWEVRKAIAWLRTGKRCCVE</sequence>
<dbReference type="GO" id="GO:0016835">
    <property type="term" value="F:carbon-oxygen lyase activity"/>
    <property type="evidence" value="ECO:0007669"/>
    <property type="project" value="UniProtKB-UniRule"/>
</dbReference>
<dbReference type="Gene3D" id="3.40.50.10490">
    <property type="entry name" value="Glucose-6-phosphate isomerase like protein, domain 1"/>
    <property type="match status" value="1"/>
</dbReference>
<dbReference type="Pfam" id="PF22645">
    <property type="entry name" value="GKRP_SIS_N"/>
    <property type="match status" value="1"/>
</dbReference>
<dbReference type="EC" id="4.2.1.126" evidence="3"/>
<comment type="pathway">
    <text evidence="3">Amino-sugar metabolism; N-acetylmuramate degradation.</text>
</comment>
<evidence type="ECO:0000313" key="5">
    <source>
        <dbReference type="EMBL" id="GBC99756.1"/>
    </source>
</evidence>
<organism evidence="5 6">
    <name type="scientific">Candidatus Fervidibacter japonicus</name>
    <dbReference type="NCBI Taxonomy" id="2035412"/>
    <lineage>
        <taxon>Bacteria</taxon>
        <taxon>Candidatus Fervidibacterota</taxon>
        <taxon>Candidatus Fervidibacter</taxon>
    </lineage>
</organism>
<dbReference type="InterPro" id="IPR005488">
    <property type="entry name" value="Etherase_MurQ"/>
</dbReference>
<keyword evidence="2 3" id="KW-0119">Carbohydrate metabolism</keyword>
<dbReference type="Gene3D" id="3.30.420.40">
    <property type="match status" value="2"/>
</dbReference>
<comment type="function">
    <text evidence="3">Specifically catalyzes the cleavage of the D-lactyl ether substituent of MurNAc 6-phosphate, producing GlcNAc 6-phosphate and D-lactate.</text>
</comment>
<comment type="similarity">
    <text evidence="3">Belongs to the GCKR-like family. MurNAc-6-P etherase subfamily.</text>
</comment>
<feature type="domain" description="SIS" evidence="4">
    <location>
        <begin position="386"/>
        <end position="549"/>
    </location>
</feature>
<keyword evidence="1 3" id="KW-0456">Lyase</keyword>
<dbReference type="NCBIfam" id="NF003915">
    <property type="entry name" value="PRK05441.1"/>
    <property type="match status" value="1"/>
</dbReference>
<name>A0A2H5XEZ4_9BACT</name>
<accession>A0A2H5XEZ4</accession>
<dbReference type="GO" id="GO:0009254">
    <property type="term" value="P:peptidoglycan turnover"/>
    <property type="evidence" value="ECO:0007669"/>
    <property type="project" value="TreeGrafter"/>
</dbReference>
<dbReference type="InterPro" id="IPR005486">
    <property type="entry name" value="Glucokinase_regulatory_CS"/>
</dbReference>
<dbReference type="EMBL" id="BEHT01000037">
    <property type="protein sequence ID" value="GBC99756.1"/>
    <property type="molecule type" value="Genomic_DNA"/>
</dbReference>
<evidence type="ECO:0000256" key="2">
    <source>
        <dbReference type="ARBA" id="ARBA00023277"/>
    </source>
</evidence>
<evidence type="ECO:0000256" key="1">
    <source>
        <dbReference type="ARBA" id="ARBA00023239"/>
    </source>
</evidence>
<dbReference type="Proteomes" id="UP000236173">
    <property type="component" value="Unassembled WGS sequence"/>
</dbReference>
<dbReference type="InterPro" id="IPR001347">
    <property type="entry name" value="SIS_dom"/>
</dbReference>
<dbReference type="HAMAP" id="MF_00068">
    <property type="entry name" value="MurQ"/>
    <property type="match status" value="1"/>
</dbReference>
<proteinExistence type="inferred from homology"/>
<feature type="active site" description="Proton donor" evidence="3">
    <location>
        <position position="414"/>
    </location>
</feature>
<evidence type="ECO:0000313" key="6">
    <source>
        <dbReference type="Proteomes" id="UP000236173"/>
    </source>
</evidence>
<dbReference type="InterPro" id="IPR002731">
    <property type="entry name" value="ATPase_BadF"/>
</dbReference>
<dbReference type="PROSITE" id="PS51464">
    <property type="entry name" value="SIS"/>
    <property type="match status" value="1"/>
</dbReference>
<dbReference type="FunFam" id="3.40.50.10490:FF:000014">
    <property type="entry name" value="N-acetylmuramic acid 6-phosphate etherase"/>
    <property type="match status" value="1"/>
</dbReference>
<comment type="miscellaneous">
    <text evidence="3">A lyase-type mechanism (elimination/hydration) is suggested for the cleavage of the lactyl ether bond of MurNAc 6-phosphate, with the formation of an alpha,beta-unsaturated aldehyde intermediate with (E)-stereochemistry, followed by the syn addition of water to give product.</text>
</comment>
<dbReference type="SUPFAM" id="SSF53067">
    <property type="entry name" value="Actin-like ATPase domain"/>
    <property type="match status" value="2"/>
</dbReference>
<dbReference type="InterPro" id="IPR043129">
    <property type="entry name" value="ATPase_NBD"/>
</dbReference>
<evidence type="ECO:0000259" key="4">
    <source>
        <dbReference type="PROSITE" id="PS51464"/>
    </source>
</evidence>